<dbReference type="GO" id="GO:0005524">
    <property type="term" value="F:ATP binding"/>
    <property type="evidence" value="ECO:0007669"/>
    <property type="project" value="UniProtKB-KW"/>
</dbReference>
<comment type="similarity">
    <text evidence="9">Belongs to the GLYK kinase family.</text>
</comment>
<dbReference type="GO" id="GO:0005634">
    <property type="term" value="C:nucleus"/>
    <property type="evidence" value="ECO:0007669"/>
    <property type="project" value="UniProtKB-SubCell"/>
</dbReference>
<dbReference type="Gene3D" id="3.40.50.300">
    <property type="entry name" value="P-loop containing nucleotide triphosphate hydrolases"/>
    <property type="match status" value="1"/>
</dbReference>
<evidence type="ECO:0000256" key="1">
    <source>
        <dbReference type="ARBA" id="ARBA00004123"/>
    </source>
</evidence>
<keyword evidence="3" id="KW-0963">Cytoplasm</keyword>
<dbReference type="GO" id="GO:0005737">
    <property type="term" value="C:cytoplasm"/>
    <property type="evidence" value="ECO:0007669"/>
    <property type="project" value="UniProtKB-SubCell"/>
</dbReference>
<dbReference type="InterPro" id="IPR027417">
    <property type="entry name" value="P-loop_NTPase"/>
</dbReference>
<evidence type="ECO:0000313" key="11">
    <source>
        <dbReference type="Proteomes" id="UP000016931"/>
    </source>
</evidence>
<gene>
    <name evidence="10" type="ORF">SEPMUDRAFT_135042</name>
</gene>
<keyword evidence="11" id="KW-1185">Reference proteome</keyword>
<keyword evidence="4" id="KW-0808">Transferase</keyword>
<comment type="subcellular location">
    <subcellularLocation>
        <location evidence="2">Cytoplasm</location>
    </subcellularLocation>
    <subcellularLocation>
        <location evidence="1">Nucleus</location>
    </subcellularLocation>
</comment>
<evidence type="ECO:0000256" key="3">
    <source>
        <dbReference type="ARBA" id="ARBA00022490"/>
    </source>
</evidence>
<protein>
    <submittedName>
        <fullName evidence="10">Uridine/cytidine kinase</fullName>
    </submittedName>
</protein>
<dbReference type="STRING" id="692275.N1QED4"/>
<dbReference type="RefSeq" id="XP_016758877.1">
    <property type="nucleotide sequence ID" value="XM_016902677.1"/>
</dbReference>
<dbReference type="SUPFAM" id="SSF52540">
    <property type="entry name" value="P-loop containing nucleoside triphosphate hydrolases"/>
    <property type="match status" value="1"/>
</dbReference>
<dbReference type="HOGENOM" id="CLU_056986_0_0_1"/>
<accession>N1QED4</accession>
<evidence type="ECO:0000313" key="10">
    <source>
        <dbReference type="EMBL" id="EMF10756.1"/>
    </source>
</evidence>
<dbReference type="AlphaFoldDB" id="N1QED4"/>
<name>N1QED4_SPHMS</name>
<organism evidence="10 11">
    <name type="scientific">Sphaerulina musiva (strain SO2202)</name>
    <name type="common">Poplar stem canker fungus</name>
    <name type="synonym">Septoria musiva</name>
    <dbReference type="NCBI Taxonomy" id="692275"/>
    <lineage>
        <taxon>Eukaryota</taxon>
        <taxon>Fungi</taxon>
        <taxon>Dikarya</taxon>
        <taxon>Ascomycota</taxon>
        <taxon>Pezizomycotina</taxon>
        <taxon>Dothideomycetes</taxon>
        <taxon>Dothideomycetidae</taxon>
        <taxon>Mycosphaerellales</taxon>
        <taxon>Mycosphaerellaceae</taxon>
        <taxon>Sphaerulina</taxon>
    </lineage>
</organism>
<evidence type="ECO:0000256" key="9">
    <source>
        <dbReference type="ARBA" id="ARBA00061312"/>
    </source>
</evidence>
<keyword evidence="7" id="KW-0067">ATP-binding</keyword>
<evidence type="ECO:0000256" key="8">
    <source>
        <dbReference type="ARBA" id="ARBA00023242"/>
    </source>
</evidence>
<dbReference type="EMBL" id="KB456267">
    <property type="protein sequence ID" value="EMF10756.1"/>
    <property type="molecule type" value="Genomic_DNA"/>
</dbReference>
<evidence type="ECO:0000256" key="4">
    <source>
        <dbReference type="ARBA" id="ARBA00022679"/>
    </source>
</evidence>
<dbReference type="GeneID" id="27899814"/>
<dbReference type="OrthoDB" id="347435at2759"/>
<dbReference type="FunFam" id="3.40.50.300:FF:001691">
    <property type="entry name" value="Probable ATP-dependent kinase TDA10"/>
    <property type="match status" value="1"/>
</dbReference>
<reference evidence="10 11" key="1">
    <citation type="journal article" date="2012" name="PLoS Pathog.">
        <title>Diverse lifestyles and strategies of plant pathogenesis encoded in the genomes of eighteen Dothideomycetes fungi.</title>
        <authorList>
            <person name="Ohm R.A."/>
            <person name="Feau N."/>
            <person name="Henrissat B."/>
            <person name="Schoch C.L."/>
            <person name="Horwitz B.A."/>
            <person name="Barry K.W."/>
            <person name="Condon B.J."/>
            <person name="Copeland A.C."/>
            <person name="Dhillon B."/>
            <person name="Glaser F."/>
            <person name="Hesse C.N."/>
            <person name="Kosti I."/>
            <person name="LaButti K."/>
            <person name="Lindquist E.A."/>
            <person name="Lucas S."/>
            <person name="Salamov A.A."/>
            <person name="Bradshaw R.E."/>
            <person name="Ciuffetti L."/>
            <person name="Hamelin R.C."/>
            <person name="Kema G.H.J."/>
            <person name="Lawrence C."/>
            <person name="Scott J.A."/>
            <person name="Spatafora J.W."/>
            <person name="Turgeon B.G."/>
            <person name="de Wit P.J.G.M."/>
            <person name="Zhong S."/>
            <person name="Goodwin S.B."/>
            <person name="Grigoriev I.V."/>
        </authorList>
    </citation>
    <scope>NUCLEOTIDE SEQUENCE [LARGE SCALE GENOMIC DNA]</scope>
    <source>
        <strain evidence="10 11">SO2202</strain>
    </source>
</reference>
<keyword evidence="6 10" id="KW-0418">Kinase</keyword>
<evidence type="ECO:0000256" key="5">
    <source>
        <dbReference type="ARBA" id="ARBA00022741"/>
    </source>
</evidence>
<dbReference type="Proteomes" id="UP000016931">
    <property type="component" value="Unassembled WGS sequence"/>
</dbReference>
<evidence type="ECO:0000256" key="7">
    <source>
        <dbReference type="ARBA" id="ARBA00022840"/>
    </source>
</evidence>
<evidence type="ECO:0000256" key="2">
    <source>
        <dbReference type="ARBA" id="ARBA00004496"/>
    </source>
</evidence>
<evidence type="ECO:0000256" key="6">
    <source>
        <dbReference type="ARBA" id="ARBA00022777"/>
    </source>
</evidence>
<dbReference type="eggNOG" id="KOG2878">
    <property type="taxonomic scope" value="Eukaryota"/>
</dbReference>
<proteinExistence type="inferred from homology"/>
<keyword evidence="5" id="KW-0547">Nucleotide-binding</keyword>
<dbReference type="PANTHER" id="PTHR10285">
    <property type="entry name" value="URIDINE KINASE"/>
    <property type="match status" value="1"/>
</dbReference>
<sequence>MPHIIDDKSEHCVPFIAERLRLHRAEYEEKLERPPPFFLGLNGVQGAGKTTLVETLHKTLSAPPYNLPTLVLSIDDLYLPHNQQQALAQSHPSNPLVQHRGVPATHDIRTGIELFDALAERRPDVKIPSYDKSQFNGAGDRRPEEQWPVVNKSNEQAVEVIIFEGWCVGFRSLSDEEVQHKWEMAVQEAESGNSYTGRLGRLELKHVLFINSKLKEYDVLTNRFGAFIHIDAEDTLYVYDWREQQEAAMRASKGTGMSKEQVVEFVNGYYPCYELYTDVLRRGIFGGEGGKQLRLVVGKDRKVIQVHTI</sequence>
<dbReference type="GO" id="GO:0016301">
    <property type="term" value="F:kinase activity"/>
    <property type="evidence" value="ECO:0007669"/>
    <property type="project" value="UniProtKB-KW"/>
</dbReference>
<keyword evidence="8" id="KW-0539">Nucleus</keyword>
<dbReference type="OMA" id="FWRSLHP"/>